<dbReference type="PANTHER" id="PTHR43792">
    <property type="entry name" value="GNAT FAMILY, PUTATIVE (AFU_ORTHOLOGUE AFUA_3G00765)-RELATED-RELATED"/>
    <property type="match status" value="1"/>
</dbReference>
<dbReference type="PANTHER" id="PTHR43792:SF8">
    <property type="entry name" value="[RIBOSOMAL PROTEIN US5]-ALANINE N-ACETYLTRANSFERASE"/>
    <property type="match status" value="1"/>
</dbReference>
<dbReference type="SUPFAM" id="SSF55729">
    <property type="entry name" value="Acyl-CoA N-acyltransferases (Nat)"/>
    <property type="match status" value="1"/>
</dbReference>
<keyword evidence="1" id="KW-0808">Transferase</keyword>
<keyword evidence="6" id="KW-1185">Reference proteome</keyword>
<dbReference type="InterPro" id="IPR016181">
    <property type="entry name" value="Acyl_CoA_acyltransferase"/>
</dbReference>
<dbReference type="InterPro" id="IPR051531">
    <property type="entry name" value="N-acetyltransferase"/>
</dbReference>
<dbReference type="Proteomes" id="UP000789719">
    <property type="component" value="Unassembled WGS sequence"/>
</dbReference>
<gene>
    <name evidence="5" type="ORF">WGH24286_01676</name>
</gene>
<evidence type="ECO:0000256" key="1">
    <source>
        <dbReference type="ARBA" id="ARBA00022679"/>
    </source>
</evidence>
<comment type="similarity">
    <text evidence="3">Belongs to the acetyltransferase family. RimJ subfamily.</text>
</comment>
<dbReference type="PROSITE" id="PS51186">
    <property type="entry name" value="GNAT"/>
    <property type="match status" value="1"/>
</dbReference>
<evidence type="ECO:0000256" key="3">
    <source>
        <dbReference type="ARBA" id="ARBA00038502"/>
    </source>
</evidence>
<evidence type="ECO:0000259" key="4">
    <source>
        <dbReference type="PROSITE" id="PS51186"/>
    </source>
</evidence>
<comment type="caution">
    <text evidence="5">The sequence shown here is derived from an EMBL/GenBank/DDBJ whole genome shotgun (WGS) entry which is preliminary data.</text>
</comment>
<sequence>MELKTNFELNTERLILRPWVIEDASSLLRYASNPLVAQAAGWLPHTSLTMSQNVIATVLQADITFAIALKTNSKDPIGTIRLGNPTENEVLVKVTDADLGYWLAEEFWGQGIMTEALIAIIDLAVKELNITNVWCSHFANNIRAQQLEQRLGFQHVYTEYDVINARTGMHHNVHYARMTAIDWLASI</sequence>
<name>A0ABN8BSN4_9LACO</name>
<dbReference type="Gene3D" id="3.40.630.30">
    <property type="match status" value="1"/>
</dbReference>
<evidence type="ECO:0000313" key="5">
    <source>
        <dbReference type="EMBL" id="CAH0419229.1"/>
    </source>
</evidence>
<dbReference type="EMBL" id="CAKKNT010000029">
    <property type="protein sequence ID" value="CAH0419229.1"/>
    <property type="molecule type" value="Genomic_DNA"/>
</dbReference>
<dbReference type="RefSeq" id="WP_230099272.1">
    <property type="nucleotide sequence ID" value="NZ_CAKKNT010000029.1"/>
</dbReference>
<keyword evidence="2" id="KW-0012">Acyltransferase</keyword>
<feature type="domain" description="N-acetyltransferase" evidence="4">
    <location>
        <begin position="14"/>
        <end position="174"/>
    </location>
</feature>
<evidence type="ECO:0000256" key="2">
    <source>
        <dbReference type="ARBA" id="ARBA00023315"/>
    </source>
</evidence>
<dbReference type="Pfam" id="PF13302">
    <property type="entry name" value="Acetyltransf_3"/>
    <property type="match status" value="1"/>
</dbReference>
<protein>
    <recommendedName>
        <fullName evidence="4">N-acetyltransferase domain-containing protein</fullName>
    </recommendedName>
</protein>
<evidence type="ECO:0000313" key="6">
    <source>
        <dbReference type="Proteomes" id="UP000789719"/>
    </source>
</evidence>
<proteinExistence type="inferred from homology"/>
<organism evidence="5 6">
    <name type="scientific">Periweissella ghanensis</name>
    <dbReference type="NCBI Taxonomy" id="467997"/>
    <lineage>
        <taxon>Bacteria</taxon>
        <taxon>Bacillati</taxon>
        <taxon>Bacillota</taxon>
        <taxon>Bacilli</taxon>
        <taxon>Lactobacillales</taxon>
        <taxon>Lactobacillaceae</taxon>
        <taxon>Periweissella</taxon>
    </lineage>
</organism>
<accession>A0ABN8BSN4</accession>
<reference evidence="5 6" key="1">
    <citation type="submission" date="2021-11" db="EMBL/GenBank/DDBJ databases">
        <authorList>
            <person name="Depoorter E."/>
        </authorList>
    </citation>
    <scope>NUCLEOTIDE SEQUENCE [LARGE SCALE GENOMIC DNA]</scope>
    <source>
        <strain evidence="5 6">LMG 24286</strain>
    </source>
</reference>
<dbReference type="InterPro" id="IPR000182">
    <property type="entry name" value="GNAT_dom"/>
</dbReference>